<reference evidence="2" key="1">
    <citation type="submission" date="2021-11" db="EMBL/GenBank/DDBJ databases">
        <title>BS-T2-15 a new species belonging to the Comamonadaceae family isolated from the soil of a French oak forest.</title>
        <authorList>
            <person name="Mieszkin S."/>
            <person name="Alain K."/>
        </authorList>
    </citation>
    <scope>NUCLEOTIDE SEQUENCE</scope>
    <source>
        <strain evidence="2">BS-T2-15</strain>
    </source>
</reference>
<dbReference type="InterPro" id="IPR038765">
    <property type="entry name" value="Papain-like_cys_pep_sf"/>
</dbReference>
<sequence>MFRPAFPFRRLGTAAALCAALSATGALAQARAHASDDELAPALAAEPVARLAKSLQVGDIVFTRIGFYPFRKVAEATGTWTNHVGIVLDVSGSEPVIGESRFPFSGSTTLSRFVARSAGGRVAVMRLPTPLTQAQQIAIVAAAAQREHVFYDTGFDAHSHRQFCSRYVREVLQQAAGVEVGQVETFEQLLASAPQADIGFWRVWYFGSIPWRRETVTPASVLHTPGLKTVYDGVAI</sequence>
<dbReference type="SUPFAM" id="SSF54001">
    <property type="entry name" value="Cysteine proteinases"/>
    <property type="match status" value="1"/>
</dbReference>
<dbReference type="Pfam" id="PF05708">
    <property type="entry name" value="Peptidase_C92"/>
    <property type="match status" value="1"/>
</dbReference>
<protein>
    <submittedName>
        <fullName evidence="2">YebB family permuted papain-like enzyme</fullName>
    </submittedName>
</protein>
<keyword evidence="1" id="KW-0732">Signal</keyword>
<dbReference type="Proteomes" id="UP001139353">
    <property type="component" value="Unassembled WGS sequence"/>
</dbReference>
<comment type="caution">
    <text evidence="2">The sequence shown here is derived from an EMBL/GenBank/DDBJ whole genome shotgun (WGS) entry which is preliminary data.</text>
</comment>
<feature type="signal peptide" evidence="1">
    <location>
        <begin position="1"/>
        <end position="28"/>
    </location>
</feature>
<dbReference type="NCBIfam" id="NF008547">
    <property type="entry name" value="PRK11470.1"/>
    <property type="match status" value="1"/>
</dbReference>
<evidence type="ECO:0000313" key="3">
    <source>
        <dbReference type="Proteomes" id="UP001139353"/>
    </source>
</evidence>
<dbReference type="EMBL" id="JAJLJH010000013">
    <property type="protein sequence ID" value="MCK9689343.1"/>
    <property type="molecule type" value="Genomic_DNA"/>
</dbReference>
<dbReference type="AlphaFoldDB" id="A0A9X2C1Y6"/>
<name>A0A9X2C1Y6_9BURK</name>
<gene>
    <name evidence="2" type="ORF">LPC04_26800</name>
</gene>
<dbReference type="RefSeq" id="WP_275685390.1">
    <property type="nucleotide sequence ID" value="NZ_JAJLJH010000013.1"/>
</dbReference>
<feature type="chain" id="PRO_5040784644" evidence="1">
    <location>
        <begin position="29"/>
        <end position="236"/>
    </location>
</feature>
<proteinExistence type="predicted"/>
<dbReference type="InterPro" id="IPR024453">
    <property type="entry name" value="Peptidase_C92"/>
</dbReference>
<accession>A0A9X2C1Y6</accession>
<evidence type="ECO:0000256" key="1">
    <source>
        <dbReference type="SAM" id="SignalP"/>
    </source>
</evidence>
<dbReference type="Gene3D" id="3.90.1720.10">
    <property type="entry name" value="endopeptidase domain like (from Nostoc punctiforme)"/>
    <property type="match status" value="1"/>
</dbReference>
<keyword evidence="3" id="KW-1185">Reference proteome</keyword>
<evidence type="ECO:0000313" key="2">
    <source>
        <dbReference type="EMBL" id="MCK9689343.1"/>
    </source>
</evidence>
<organism evidence="2 3">
    <name type="scientific">Scleromatobacter humisilvae</name>
    <dbReference type="NCBI Taxonomy" id="2897159"/>
    <lineage>
        <taxon>Bacteria</taxon>
        <taxon>Pseudomonadati</taxon>
        <taxon>Pseudomonadota</taxon>
        <taxon>Betaproteobacteria</taxon>
        <taxon>Burkholderiales</taxon>
        <taxon>Sphaerotilaceae</taxon>
        <taxon>Scleromatobacter</taxon>
    </lineage>
</organism>